<dbReference type="PANTHER" id="PTHR34136">
    <property type="match status" value="1"/>
</dbReference>
<accession>A0A399SZ33</accession>
<comment type="caution">
    <text evidence="3">The sequence shown here is derived from an EMBL/GenBank/DDBJ whole genome shotgun (WGS) entry which is preliminary data.</text>
</comment>
<evidence type="ECO:0000256" key="1">
    <source>
        <dbReference type="ARBA" id="ARBA00022676"/>
    </source>
</evidence>
<keyword evidence="1" id="KW-0328">Glycosyltransferase</keyword>
<sequence length="232" mass="26785">MDNTTINGVNVYSFSSRKELIRYVSTQKKSLIAINAEKILHANEQTRSLINQNIGYADGIGAVWALKKKGFKEVVKIPGCELWLDIVKEFYQSKSFYLVGSKEEVIRATVKKLQQEYPGINILGYRNGYIKTPEEQAELIRTIAEQKPDVVFVAMGSPKQELIMQEMQQHHPAIYQGLGGSFDVYIGNVERAPEWWVKNNMEWTYRLIKQPSRIKRQIHLVRFAFLLLIGKY</sequence>
<dbReference type="Proteomes" id="UP000265926">
    <property type="component" value="Unassembled WGS sequence"/>
</dbReference>
<evidence type="ECO:0000313" key="3">
    <source>
        <dbReference type="EMBL" id="RIJ47605.1"/>
    </source>
</evidence>
<organism evidence="3 4">
    <name type="scientific">Maribellus luteus</name>
    <dbReference type="NCBI Taxonomy" id="2305463"/>
    <lineage>
        <taxon>Bacteria</taxon>
        <taxon>Pseudomonadati</taxon>
        <taxon>Bacteroidota</taxon>
        <taxon>Bacteroidia</taxon>
        <taxon>Marinilabiliales</taxon>
        <taxon>Prolixibacteraceae</taxon>
        <taxon>Maribellus</taxon>
    </lineage>
</organism>
<dbReference type="AlphaFoldDB" id="A0A399SZ33"/>
<proteinExistence type="predicted"/>
<dbReference type="InterPro" id="IPR004629">
    <property type="entry name" value="WecG_TagA_CpsF"/>
</dbReference>
<dbReference type="NCBIfam" id="TIGR00696">
    <property type="entry name" value="wecG_tagA_cpsF"/>
    <property type="match status" value="1"/>
</dbReference>
<dbReference type="CDD" id="cd06533">
    <property type="entry name" value="Glyco_transf_WecG_TagA"/>
    <property type="match status" value="1"/>
</dbReference>
<keyword evidence="2 3" id="KW-0808">Transferase</keyword>
<name>A0A399SZ33_9BACT</name>
<dbReference type="GO" id="GO:0016758">
    <property type="term" value="F:hexosyltransferase activity"/>
    <property type="evidence" value="ECO:0007669"/>
    <property type="project" value="TreeGrafter"/>
</dbReference>
<dbReference type="RefSeq" id="WP_119438491.1">
    <property type="nucleotide sequence ID" value="NZ_QWGR01000007.1"/>
</dbReference>
<evidence type="ECO:0000256" key="2">
    <source>
        <dbReference type="ARBA" id="ARBA00022679"/>
    </source>
</evidence>
<reference evidence="3 4" key="1">
    <citation type="submission" date="2018-08" db="EMBL/GenBank/DDBJ databases">
        <title>Pallidiluteibacterium maritimus gen. nov., sp. nov., isolated from coastal sediment.</title>
        <authorList>
            <person name="Zhou L.Y."/>
        </authorList>
    </citation>
    <scope>NUCLEOTIDE SEQUENCE [LARGE SCALE GENOMIC DNA]</scope>
    <source>
        <strain evidence="3 4">XSD2</strain>
    </source>
</reference>
<gene>
    <name evidence="3" type="ORF">D1614_13545</name>
</gene>
<dbReference type="OrthoDB" id="9771846at2"/>
<dbReference type="EMBL" id="QWGR01000007">
    <property type="protein sequence ID" value="RIJ47605.1"/>
    <property type="molecule type" value="Genomic_DNA"/>
</dbReference>
<evidence type="ECO:0000313" key="4">
    <source>
        <dbReference type="Proteomes" id="UP000265926"/>
    </source>
</evidence>
<protein>
    <submittedName>
        <fullName evidence="3">Glycosyltransferase</fullName>
    </submittedName>
</protein>
<dbReference type="PANTHER" id="PTHR34136:SF1">
    <property type="entry name" value="UDP-N-ACETYL-D-MANNOSAMINURONIC ACID TRANSFERASE"/>
    <property type="match status" value="1"/>
</dbReference>
<keyword evidence="4" id="KW-1185">Reference proteome</keyword>
<dbReference type="Pfam" id="PF03808">
    <property type="entry name" value="Glyco_tran_WecG"/>
    <property type="match status" value="1"/>
</dbReference>